<evidence type="ECO:0000313" key="1">
    <source>
        <dbReference type="EnsemblPlants" id="cds.evm.model.04.335"/>
    </source>
</evidence>
<name>A0A803PH38_CANSA</name>
<organism evidence="1 2">
    <name type="scientific">Cannabis sativa</name>
    <name type="common">Hemp</name>
    <name type="synonym">Marijuana</name>
    <dbReference type="NCBI Taxonomy" id="3483"/>
    <lineage>
        <taxon>Eukaryota</taxon>
        <taxon>Viridiplantae</taxon>
        <taxon>Streptophyta</taxon>
        <taxon>Embryophyta</taxon>
        <taxon>Tracheophyta</taxon>
        <taxon>Spermatophyta</taxon>
        <taxon>Magnoliopsida</taxon>
        <taxon>eudicotyledons</taxon>
        <taxon>Gunneridae</taxon>
        <taxon>Pentapetalae</taxon>
        <taxon>rosids</taxon>
        <taxon>fabids</taxon>
        <taxon>Rosales</taxon>
        <taxon>Cannabaceae</taxon>
        <taxon>Cannabis</taxon>
    </lineage>
</organism>
<reference evidence="1" key="1">
    <citation type="submission" date="2018-11" db="EMBL/GenBank/DDBJ databases">
        <authorList>
            <person name="Grassa J C."/>
        </authorList>
    </citation>
    <scope>NUCLEOTIDE SEQUENCE [LARGE SCALE GENOMIC DNA]</scope>
</reference>
<accession>A0A803PH38</accession>
<dbReference type="AlphaFoldDB" id="A0A803PH38"/>
<evidence type="ECO:0000313" key="2">
    <source>
        <dbReference type="Proteomes" id="UP000596661"/>
    </source>
</evidence>
<proteinExistence type="predicted"/>
<reference evidence="1" key="2">
    <citation type="submission" date="2021-03" db="UniProtKB">
        <authorList>
            <consortium name="EnsemblPlants"/>
        </authorList>
    </citation>
    <scope>IDENTIFICATION</scope>
</reference>
<dbReference type="EnsemblPlants" id="evm.model.04.335">
    <property type="protein sequence ID" value="cds.evm.model.04.335"/>
    <property type="gene ID" value="evm.TU.04.335"/>
</dbReference>
<sequence length="201" mass="22996">MVSFEILHYLKRKQQGKEGVMALDLSKAFDRIEWSYLCAMMIQIGFDDCWVELIKQCLVSVKYKVICGDYETNFFLICAEGLSAIIHRYEQRGWIHGFRVARGAPVVSYLFFADNSYLYRHANMGEASKYGEEGKQWIKPYINMIKVINVNGVIFSQAKCFGFGLVARDHEGILIESFQDSRPCVVPIVIAEAIVIKEVLS</sequence>
<protein>
    <recommendedName>
        <fullName evidence="3">Reverse transcriptase</fullName>
    </recommendedName>
</protein>
<dbReference type="EMBL" id="UZAU01000358">
    <property type="status" value="NOT_ANNOTATED_CDS"/>
    <property type="molecule type" value="Genomic_DNA"/>
</dbReference>
<evidence type="ECO:0008006" key="3">
    <source>
        <dbReference type="Google" id="ProtNLM"/>
    </source>
</evidence>
<dbReference type="Proteomes" id="UP000596661">
    <property type="component" value="Chromosome 4"/>
</dbReference>
<dbReference type="Gramene" id="evm.model.04.335">
    <property type="protein sequence ID" value="cds.evm.model.04.335"/>
    <property type="gene ID" value="evm.TU.04.335"/>
</dbReference>
<keyword evidence="2" id="KW-1185">Reference proteome</keyword>